<evidence type="ECO:0000259" key="1">
    <source>
        <dbReference type="PROSITE" id="PS51186"/>
    </source>
</evidence>
<feature type="domain" description="N-acetyltransferase" evidence="1">
    <location>
        <begin position="3"/>
        <end position="151"/>
    </location>
</feature>
<organism evidence="2 3">
    <name type="scientific">Ligilactobacillus equi DSM 15833 = JCM 10991</name>
    <dbReference type="NCBI Taxonomy" id="1423740"/>
    <lineage>
        <taxon>Bacteria</taxon>
        <taxon>Bacillati</taxon>
        <taxon>Bacillota</taxon>
        <taxon>Bacilli</taxon>
        <taxon>Lactobacillales</taxon>
        <taxon>Lactobacillaceae</taxon>
        <taxon>Ligilactobacillus</taxon>
    </lineage>
</organism>
<dbReference type="PROSITE" id="PS51186">
    <property type="entry name" value="GNAT"/>
    <property type="match status" value="1"/>
</dbReference>
<dbReference type="STRING" id="1423740.FC36_GL002011"/>
<reference evidence="2 3" key="1">
    <citation type="journal article" date="2015" name="Genome Announc.">
        <title>Expanding the biotechnology potential of lactobacilli through comparative genomics of 213 strains and associated genera.</title>
        <authorList>
            <person name="Sun Z."/>
            <person name="Harris H.M."/>
            <person name="McCann A."/>
            <person name="Guo C."/>
            <person name="Argimon S."/>
            <person name="Zhang W."/>
            <person name="Yang X."/>
            <person name="Jeffery I.B."/>
            <person name="Cooney J.C."/>
            <person name="Kagawa T.F."/>
            <person name="Liu W."/>
            <person name="Song Y."/>
            <person name="Salvetti E."/>
            <person name="Wrobel A."/>
            <person name="Rasinkangas P."/>
            <person name="Parkhill J."/>
            <person name="Rea M.C."/>
            <person name="O'Sullivan O."/>
            <person name="Ritari J."/>
            <person name="Douillard F.P."/>
            <person name="Paul Ross R."/>
            <person name="Yang R."/>
            <person name="Briner A.E."/>
            <person name="Felis G.E."/>
            <person name="de Vos W.M."/>
            <person name="Barrangou R."/>
            <person name="Klaenhammer T.R."/>
            <person name="Caufield P.W."/>
            <person name="Cui Y."/>
            <person name="Zhang H."/>
            <person name="O'Toole P.W."/>
        </authorList>
    </citation>
    <scope>NUCLEOTIDE SEQUENCE [LARGE SCALE GENOMIC DNA]</scope>
    <source>
        <strain evidence="2 3">DSM 15833</strain>
    </source>
</reference>
<sequence length="195" mass="23100">MRIEKTKLTSPDFAKIQTTYYEAFPKVEQLPMWFMKMMVLRGRAEFVSIYDGIKWVGFMFTILDAQTAYIFFLAIGKDYRSQGYGSRFLDLAKRRYIQRKLGLSAERPLPWAPNNEQRQRRQAFYARNGFEKAGFYTQEAGDECYDFLTVGADFPAQDYVKLMDWAMFPLRMRYLPLTVRRDDEPARQPRKLLQG</sequence>
<dbReference type="Proteomes" id="UP000051048">
    <property type="component" value="Unassembled WGS sequence"/>
</dbReference>
<evidence type="ECO:0000313" key="2">
    <source>
        <dbReference type="EMBL" id="KRL75910.1"/>
    </source>
</evidence>
<dbReference type="Gene3D" id="3.40.630.30">
    <property type="match status" value="1"/>
</dbReference>
<dbReference type="AlphaFoldDB" id="A0A0R1T244"/>
<gene>
    <name evidence="2" type="ORF">FC36_GL002011</name>
</gene>
<dbReference type="GO" id="GO:0016747">
    <property type="term" value="F:acyltransferase activity, transferring groups other than amino-acyl groups"/>
    <property type="evidence" value="ECO:0007669"/>
    <property type="project" value="InterPro"/>
</dbReference>
<name>A0A0R1T244_9LACO</name>
<dbReference type="RefSeq" id="WP_025020866.1">
    <property type="nucleotide sequence ID" value="NZ_AZFH01000204.1"/>
</dbReference>
<dbReference type="InterPro" id="IPR000182">
    <property type="entry name" value="GNAT_dom"/>
</dbReference>
<dbReference type="SUPFAM" id="SSF55729">
    <property type="entry name" value="Acyl-CoA N-acyltransferases (Nat)"/>
    <property type="match status" value="1"/>
</dbReference>
<dbReference type="EMBL" id="AZFH01000204">
    <property type="protein sequence ID" value="KRL75910.1"/>
    <property type="molecule type" value="Genomic_DNA"/>
</dbReference>
<accession>A0A0R1T244</accession>
<comment type="caution">
    <text evidence="2">The sequence shown here is derived from an EMBL/GenBank/DDBJ whole genome shotgun (WGS) entry which is preliminary data.</text>
</comment>
<dbReference type="Pfam" id="PF13508">
    <property type="entry name" value="Acetyltransf_7"/>
    <property type="match status" value="1"/>
</dbReference>
<proteinExistence type="predicted"/>
<dbReference type="OrthoDB" id="9127144at2"/>
<dbReference type="PATRIC" id="fig|1423740.3.peg.2178"/>
<dbReference type="CDD" id="cd04301">
    <property type="entry name" value="NAT_SF"/>
    <property type="match status" value="1"/>
</dbReference>
<protein>
    <recommendedName>
        <fullName evidence="1">N-acetyltransferase domain-containing protein</fullName>
    </recommendedName>
</protein>
<evidence type="ECO:0000313" key="3">
    <source>
        <dbReference type="Proteomes" id="UP000051048"/>
    </source>
</evidence>
<dbReference type="InterPro" id="IPR016181">
    <property type="entry name" value="Acyl_CoA_acyltransferase"/>
</dbReference>